<name>A0A1I1IH43_9RHOB</name>
<accession>A0A1I1IH43</accession>
<dbReference type="InterPro" id="IPR029063">
    <property type="entry name" value="SAM-dependent_MTases_sf"/>
</dbReference>
<protein>
    <submittedName>
        <fullName evidence="7">16S rRNA m(2)G 1207 methyltransferase</fullName>
    </submittedName>
</protein>
<proteinExistence type="predicted"/>
<dbReference type="InterPro" id="IPR007848">
    <property type="entry name" value="Small_mtfrase_dom"/>
</dbReference>
<keyword evidence="3 7" id="KW-0489">Methyltransferase</keyword>
<dbReference type="GO" id="GO:0003676">
    <property type="term" value="F:nucleic acid binding"/>
    <property type="evidence" value="ECO:0007669"/>
    <property type="project" value="InterPro"/>
</dbReference>
<reference evidence="7 8" key="1">
    <citation type="submission" date="2016-10" db="EMBL/GenBank/DDBJ databases">
        <authorList>
            <person name="de Groot N.N."/>
        </authorList>
    </citation>
    <scope>NUCLEOTIDE SEQUENCE [LARGE SCALE GENOMIC DNA]</scope>
    <source>
        <strain evidence="7 8">DSM 29619</strain>
    </source>
</reference>
<keyword evidence="2" id="KW-0698">rRNA processing</keyword>
<evidence type="ECO:0000256" key="1">
    <source>
        <dbReference type="ARBA" id="ARBA00022490"/>
    </source>
</evidence>
<dbReference type="Pfam" id="PF05175">
    <property type="entry name" value="MTS"/>
    <property type="match status" value="1"/>
</dbReference>
<keyword evidence="5" id="KW-0949">S-adenosyl-L-methionine</keyword>
<evidence type="ECO:0000259" key="6">
    <source>
        <dbReference type="Pfam" id="PF05175"/>
    </source>
</evidence>
<evidence type="ECO:0000256" key="3">
    <source>
        <dbReference type="ARBA" id="ARBA00022603"/>
    </source>
</evidence>
<evidence type="ECO:0000256" key="4">
    <source>
        <dbReference type="ARBA" id="ARBA00022679"/>
    </source>
</evidence>
<dbReference type="GO" id="GO:0006364">
    <property type="term" value="P:rRNA processing"/>
    <property type="evidence" value="ECO:0007669"/>
    <property type="project" value="UniProtKB-KW"/>
</dbReference>
<keyword evidence="8" id="KW-1185">Reference proteome</keyword>
<dbReference type="PANTHER" id="PTHR47816:SF4">
    <property type="entry name" value="RIBOSOMAL RNA SMALL SUBUNIT METHYLTRANSFERASE C"/>
    <property type="match status" value="1"/>
</dbReference>
<evidence type="ECO:0000313" key="8">
    <source>
        <dbReference type="Proteomes" id="UP000231644"/>
    </source>
</evidence>
<dbReference type="PROSITE" id="PS00092">
    <property type="entry name" value="N6_MTASE"/>
    <property type="match status" value="1"/>
</dbReference>
<dbReference type="SUPFAM" id="SSF53335">
    <property type="entry name" value="S-adenosyl-L-methionine-dependent methyltransferases"/>
    <property type="match status" value="1"/>
</dbReference>
<dbReference type="STRING" id="517719.SAMN05421762_0571"/>
<gene>
    <name evidence="7" type="ORF">SAMN05421762_0571</name>
</gene>
<dbReference type="AlphaFoldDB" id="A0A1I1IH43"/>
<dbReference type="GO" id="GO:0008170">
    <property type="term" value="F:N-methyltransferase activity"/>
    <property type="evidence" value="ECO:0007669"/>
    <property type="project" value="UniProtKB-ARBA"/>
</dbReference>
<keyword evidence="1" id="KW-0963">Cytoplasm</keyword>
<dbReference type="Proteomes" id="UP000231644">
    <property type="component" value="Unassembled WGS sequence"/>
</dbReference>
<dbReference type="InterPro" id="IPR002052">
    <property type="entry name" value="DNA_methylase_N6_adenine_CS"/>
</dbReference>
<evidence type="ECO:0000313" key="7">
    <source>
        <dbReference type="EMBL" id="SFC33073.1"/>
    </source>
</evidence>
<dbReference type="PANTHER" id="PTHR47816">
    <property type="entry name" value="RIBOSOMAL RNA SMALL SUBUNIT METHYLTRANSFERASE C"/>
    <property type="match status" value="1"/>
</dbReference>
<dbReference type="GO" id="GO:0032259">
    <property type="term" value="P:methylation"/>
    <property type="evidence" value="ECO:0007669"/>
    <property type="project" value="UniProtKB-KW"/>
</dbReference>
<dbReference type="GO" id="GO:0008757">
    <property type="term" value="F:S-adenosylmethionine-dependent methyltransferase activity"/>
    <property type="evidence" value="ECO:0007669"/>
    <property type="project" value="InterPro"/>
</dbReference>
<dbReference type="RefSeq" id="WP_093450159.1">
    <property type="nucleotide sequence ID" value="NZ_FNZG01000002.1"/>
</dbReference>
<organism evidence="7 8">
    <name type="scientific">Pseudooceanicola nitratireducens</name>
    <dbReference type="NCBI Taxonomy" id="517719"/>
    <lineage>
        <taxon>Bacteria</taxon>
        <taxon>Pseudomonadati</taxon>
        <taxon>Pseudomonadota</taxon>
        <taxon>Alphaproteobacteria</taxon>
        <taxon>Rhodobacterales</taxon>
        <taxon>Paracoccaceae</taxon>
        <taxon>Pseudooceanicola</taxon>
    </lineage>
</organism>
<sequence length="337" mass="36148">MSSYPRLDIALASGGLTLPEGRIAVLGPRAGAPLDALPKDRTEVITGFFPDHQYFERQGLTCRTVPEGRYDLVLVLLPRAKALARAWIAQASEICDGVIAVDGTKDAGIESVLRDCRKRAEVSGPVNKAHGKLFWFEGGDFADWAAGPQVLEQGFHTAPGVFSADGIDPASALLGASLPEKLGSRVIDLGGGWGYLTAQVLTRAGVAHVDLVEADHAALACARLNLTDPRVSFHWADATAWSPQTRADAVVMNPPFHTERKADPELGRAFIRKAAASLSPRGTLWMVANRHLPYEPVLAECFAEHEEIAGTGAFKVIRAAAPRGPGASRQLRRKPRS</sequence>
<evidence type="ECO:0000256" key="2">
    <source>
        <dbReference type="ARBA" id="ARBA00022552"/>
    </source>
</evidence>
<dbReference type="OrthoDB" id="9816072at2"/>
<dbReference type="CDD" id="cd02440">
    <property type="entry name" value="AdoMet_MTases"/>
    <property type="match status" value="1"/>
</dbReference>
<evidence type="ECO:0000256" key="5">
    <source>
        <dbReference type="ARBA" id="ARBA00022691"/>
    </source>
</evidence>
<dbReference type="InterPro" id="IPR046977">
    <property type="entry name" value="RsmC/RlmG"/>
</dbReference>
<keyword evidence="4 7" id="KW-0808">Transferase</keyword>
<dbReference type="Gene3D" id="3.40.50.150">
    <property type="entry name" value="Vaccinia Virus protein VP39"/>
    <property type="match status" value="2"/>
</dbReference>
<dbReference type="EMBL" id="FOLX01000001">
    <property type="protein sequence ID" value="SFC33073.1"/>
    <property type="molecule type" value="Genomic_DNA"/>
</dbReference>
<feature type="domain" description="Methyltransferase small" evidence="6">
    <location>
        <begin position="154"/>
        <end position="317"/>
    </location>
</feature>